<dbReference type="GeneID" id="20817214"/>
<feature type="domain" description="Crinkler effector protein N-terminal" evidence="5">
    <location>
        <begin position="171"/>
        <end position="277"/>
    </location>
</feature>
<evidence type="ECO:0000313" key="7">
    <source>
        <dbReference type="EMBL" id="RQM10424.1"/>
    </source>
</evidence>
<organism evidence="6">
    <name type="scientific">Aphanomyces astaci</name>
    <name type="common">Crayfish plague agent</name>
    <dbReference type="NCBI Taxonomy" id="112090"/>
    <lineage>
        <taxon>Eukaryota</taxon>
        <taxon>Sar</taxon>
        <taxon>Stramenopiles</taxon>
        <taxon>Oomycota</taxon>
        <taxon>Saprolegniomycetes</taxon>
        <taxon>Saprolegniales</taxon>
        <taxon>Verrucalvaceae</taxon>
        <taxon>Aphanomyces</taxon>
    </lineage>
</organism>
<evidence type="ECO:0000256" key="4">
    <source>
        <dbReference type="SAM" id="MobiDB-lite"/>
    </source>
</evidence>
<dbReference type="OrthoDB" id="95305at2759"/>
<feature type="compositionally biased region" description="Polar residues" evidence="4">
    <location>
        <begin position="144"/>
        <end position="160"/>
    </location>
</feature>
<proteinExistence type="predicted"/>
<dbReference type="Proteomes" id="UP000284702">
    <property type="component" value="Unassembled WGS sequence"/>
</dbReference>
<feature type="region of interest" description="Disordered" evidence="4">
    <location>
        <begin position="1"/>
        <end position="160"/>
    </location>
</feature>
<reference evidence="6" key="1">
    <citation type="submission" date="2013-12" db="EMBL/GenBank/DDBJ databases">
        <title>The Genome Sequence of Aphanomyces astaci APO3.</title>
        <authorList>
            <consortium name="The Broad Institute Genomics Platform"/>
            <person name="Russ C."/>
            <person name="Tyler B."/>
            <person name="van West P."/>
            <person name="Dieguez-Uribeondo J."/>
            <person name="Young S.K."/>
            <person name="Zeng Q."/>
            <person name="Gargeya S."/>
            <person name="Fitzgerald M."/>
            <person name="Abouelleil A."/>
            <person name="Alvarado L."/>
            <person name="Chapman S.B."/>
            <person name="Gainer-Dewar J."/>
            <person name="Goldberg J."/>
            <person name="Griggs A."/>
            <person name="Gujja S."/>
            <person name="Hansen M."/>
            <person name="Howarth C."/>
            <person name="Imamovic A."/>
            <person name="Ireland A."/>
            <person name="Larimer J."/>
            <person name="McCowan C."/>
            <person name="Murphy C."/>
            <person name="Pearson M."/>
            <person name="Poon T.W."/>
            <person name="Priest M."/>
            <person name="Roberts A."/>
            <person name="Saif S."/>
            <person name="Shea T."/>
            <person name="Sykes S."/>
            <person name="Wortman J."/>
            <person name="Nusbaum C."/>
            <person name="Birren B."/>
        </authorList>
    </citation>
    <scope>NUCLEOTIDE SEQUENCE [LARGE SCALE GENOMIC DNA]</scope>
    <source>
        <strain evidence="6">APO3</strain>
    </source>
</reference>
<feature type="compositionally biased region" description="Basic and acidic residues" evidence="4">
    <location>
        <begin position="128"/>
        <end position="142"/>
    </location>
</feature>
<evidence type="ECO:0000256" key="3">
    <source>
        <dbReference type="ARBA" id="ARBA00022525"/>
    </source>
</evidence>
<dbReference type="AlphaFoldDB" id="W4FR22"/>
<dbReference type="RefSeq" id="XP_009841542.1">
    <property type="nucleotide sequence ID" value="XM_009843240.1"/>
</dbReference>
<keyword evidence="3" id="KW-0964">Secreted</keyword>
<feature type="compositionally biased region" description="Basic and acidic residues" evidence="4">
    <location>
        <begin position="24"/>
        <end position="41"/>
    </location>
</feature>
<dbReference type="InterPro" id="IPR045379">
    <property type="entry name" value="Crinkler_N"/>
</dbReference>
<dbReference type="Pfam" id="PF20147">
    <property type="entry name" value="Crinkler"/>
    <property type="match status" value="1"/>
</dbReference>
<dbReference type="VEuPathDB" id="FungiDB:H257_15218"/>
<reference evidence="7 8" key="2">
    <citation type="submission" date="2018-07" db="EMBL/GenBank/DDBJ databases">
        <title>Annotation of Aphanomyces astaci genome assembly.</title>
        <authorList>
            <person name="Studholme D.J."/>
        </authorList>
    </citation>
    <scope>NUCLEOTIDE SEQUENCE [LARGE SCALE GENOMIC DNA]</scope>
    <source>
        <strain evidence="7">Pc</strain>
    </source>
</reference>
<evidence type="ECO:0000256" key="1">
    <source>
        <dbReference type="ARBA" id="ARBA00004340"/>
    </source>
</evidence>
<gene>
    <name evidence="7" type="ORF">B5M09_012646</name>
    <name evidence="6" type="ORF">H257_15218</name>
</gene>
<feature type="compositionally biased region" description="Polar residues" evidence="4">
    <location>
        <begin position="1"/>
        <end position="12"/>
    </location>
</feature>
<feature type="compositionally biased region" description="Polar residues" evidence="4">
    <location>
        <begin position="77"/>
        <end position="104"/>
    </location>
</feature>
<feature type="compositionally biased region" description="Polar residues" evidence="4">
    <location>
        <begin position="53"/>
        <end position="68"/>
    </location>
</feature>
<dbReference type="GO" id="GO:0005576">
    <property type="term" value="C:extracellular region"/>
    <property type="evidence" value="ECO:0007669"/>
    <property type="project" value="UniProtKB-SubCell"/>
</dbReference>
<evidence type="ECO:0000313" key="8">
    <source>
        <dbReference type="Proteomes" id="UP000284702"/>
    </source>
</evidence>
<name>W4FR22_APHAT</name>
<accession>W4FR22</accession>
<dbReference type="EMBL" id="MZMZ02006158">
    <property type="protein sequence ID" value="RQM10424.1"/>
    <property type="molecule type" value="Genomic_DNA"/>
</dbReference>
<keyword evidence="8" id="KW-1185">Reference proteome</keyword>
<feature type="compositionally biased region" description="Polar residues" evidence="4">
    <location>
        <begin position="113"/>
        <end position="125"/>
    </location>
</feature>
<protein>
    <recommendedName>
        <fullName evidence="5">Crinkler effector protein N-terminal domain-containing protein</fullName>
    </recommendedName>
</protein>
<dbReference type="GO" id="GO:0043657">
    <property type="term" value="C:host cell"/>
    <property type="evidence" value="ECO:0007669"/>
    <property type="project" value="UniProtKB-SubCell"/>
</dbReference>
<comment type="subcellular location">
    <subcellularLocation>
        <location evidence="1">Host cell</location>
    </subcellularLocation>
    <subcellularLocation>
        <location evidence="2">Secreted</location>
    </subcellularLocation>
</comment>
<evidence type="ECO:0000259" key="5">
    <source>
        <dbReference type="Pfam" id="PF20147"/>
    </source>
</evidence>
<evidence type="ECO:0000313" key="6">
    <source>
        <dbReference type="EMBL" id="ETV69083.1"/>
    </source>
</evidence>
<sequence>MSGELTVNTSSHQRPSQKKRRAQQKREAQRVGTSVERHTRDANTFPNIGGQLNPDSQTYPQPNSSDGLNTCDDTKTTGEPNLSGLTISRNGLTMSDENNPSDGLTASDESHPSDQTNPSGQTNLSDRLAIHDEPNTTIEIERSPTGQTYPSARGQANNIGQHDEAKIKRVTCAFIGDGSTCIVEIEADERVWYLKELIKGERGLTCHIDQLDLYVAKLSGGNFLEASGPNALELKRGRISDGVKGLMKVPMDWMAQMDNVDFAFQANANVKKVHVLVDIPRCLKHMLWHQRTLS</sequence>
<evidence type="ECO:0000256" key="2">
    <source>
        <dbReference type="ARBA" id="ARBA00004613"/>
    </source>
</evidence>
<dbReference type="EMBL" id="KI913180">
    <property type="protein sequence ID" value="ETV69083.1"/>
    <property type="molecule type" value="Genomic_DNA"/>
</dbReference>